<evidence type="ECO:0000256" key="1">
    <source>
        <dbReference type="SAM" id="SignalP"/>
    </source>
</evidence>
<gene>
    <name evidence="3" type="ORF">Cri9333_2349</name>
</gene>
<dbReference type="InterPro" id="IPR007314">
    <property type="entry name" value="Cofac_haem-bd_dom"/>
</dbReference>
<dbReference type="PATRIC" id="fig|1173022.3.peg.2541"/>
<dbReference type="Pfam" id="PF04187">
    <property type="entry name" value="Cofac_haem_bdg"/>
    <property type="match status" value="1"/>
</dbReference>
<dbReference type="RefSeq" id="WP_015203331.1">
    <property type="nucleotide sequence ID" value="NC_019753.1"/>
</dbReference>
<dbReference type="Proteomes" id="UP000010472">
    <property type="component" value="Chromosome"/>
</dbReference>
<dbReference type="KEGG" id="cep:Cri9333_2349"/>
<dbReference type="HOGENOM" id="CLU_035488_2_1_3"/>
<evidence type="ECO:0000313" key="4">
    <source>
        <dbReference type="Proteomes" id="UP000010472"/>
    </source>
</evidence>
<reference evidence="3 4" key="1">
    <citation type="submission" date="2012-06" db="EMBL/GenBank/DDBJ databases">
        <title>Finished chromosome of genome of Crinalium epipsammum PCC 9333.</title>
        <authorList>
            <consortium name="US DOE Joint Genome Institute"/>
            <person name="Gugger M."/>
            <person name="Coursin T."/>
            <person name="Rippka R."/>
            <person name="Tandeau De Marsac N."/>
            <person name="Huntemann M."/>
            <person name="Wei C.-L."/>
            <person name="Han J."/>
            <person name="Detter J.C."/>
            <person name="Han C."/>
            <person name="Tapia R."/>
            <person name="Davenport K."/>
            <person name="Daligault H."/>
            <person name="Erkkila T."/>
            <person name="Gu W."/>
            <person name="Munk A.C.C."/>
            <person name="Teshima H."/>
            <person name="Xu Y."/>
            <person name="Chain P."/>
            <person name="Chen A."/>
            <person name="Krypides N."/>
            <person name="Mavromatis K."/>
            <person name="Markowitz V."/>
            <person name="Szeto E."/>
            <person name="Ivanova N."/>
            <person name="Mikhailova N."/>
            <person name="Ovchinnikova G."/>
            <person name="Pagani I."/>
            <person name="Pati A."/>
            <person name="Goodwin L."/>
            <person name="Peters L."/>
            <person name="Pitluck S."/>
            <person name="Woyke T."/>
            <person name="Kerfeld C."/>
        </authorList>
    </citation>
    <scope>NUCLEOTIDE SEQUENCE [LARGE SCALE GENOMIC DNA]</scope>
    <source>
        <strain evidence="3 4">PCC 9333</strain>
    </source>
</reference>
<keyword evidence="4" id="KW-1185">Reference proteome</keyword>
<protein>
    <recommendedName>
        <fullName evidence="2">Haem-binding uptake Tiki superfamily ChaN domain-containing protein</fullName>
    </recommendedName>
</protein>
<dbReference type="STRING" id="1173022.Cri9333_2349"/>
<dbReference type="SUPFAM" id="SSF159501">
    <property type="entry name" value="EreA/ChaN-like"/>
    <property type="match status" value="1"/>
</dbReference>
<dbReference type="OrthoDB" id="9795827at2"/>
<evidence type="ECO:0000313" key="3">
    <source>
        <dbReference type="EMBL" id="AFZ13217.1"/>
    </source>
</evidence>
<dbReference type="EMBL" id="CP003620">
    <property type="protein sequence ID" value="AFZ13217.1"/>
    <property type="molecule type" value="Genomic_DNA"/>
</dbReference>
<feature type="domain" description="Haem-binding uptake Tiki superfamily ChaN" evidence="2">
    <location>
        <begin position="44"/>
        <end position="263"/>
    </location>
</feature>
<dbReference type="eggNOG" id="COG3016">
    <property type="taxonomic scope" value="Bacteria"/>
</dbReference>
<accession>K9W0E8</accession>
<sequence>MNRLSVFKLCACCLGVLLLYTPASASENILNLPAQQQLTKTDILHKLAQADVLYLGETHDNAKDHETQLEIIEKLYSFTKQGIKKSSKSKIAIALEMFQRPYQSVINQYLAGEITAEQLVEQSEYKRRWGFPWEYYAPILEFAKKHQIPVLALNTPSEVTRKVSRQGLESLNQEDWKYIPPISEICTDNQEYRQLFEKLAGGHHQHLSGNSQKLDNYFAAQVLWDETMADAIANFVKVNPDYQVIVMAGSGHIIYGYGIPSRVARRLENGENNQQLIQRSILLHPPEDYELEINKQPIADFIWK</sequence>
<dbReference type="CDD" id="cd14727">
    <property type="entry name" value="ChanN-like"/>
    <property type="match status" value="1"/>
</dbReference>
<organism evidence="3 4">
    <name type="scientific">Crinalium epipsammum PCC 9333</name>
    <dbReference type="NCBI Taxonomy" id="1173022"/>
    <lineage>
        <taxon>Bacteria</taxon>
        <taxon>Bacillati</taxon>
        <taxon>Cyanobacteriota</taxon>
        <taxon>Cyanophyceae</taxon>
        <taxon>Gomontiellales</taxon>
        <taxon>Gomontiellaceae</taxon>
        <taxon>Crinalium</taxon>
    </lineage>
</organism>
<dbReference type="Gene3D" id="3.40.50.11550">
    <property type="match status" value="1"/>
</dbReference>
<proteinExistence type="predicted"/>
<evidence type="ECO:0000259" key="2">
    <source>
        <dbReference type="Pfam" id="PF04187"/>
    </source>
</evidence>
<dbReference type="AlphaFoldDB" id="K9W0E8"/>
<feature type="chain" id="PRO_5003937271" description="Haem-binding uptake Tiki superfamily ChaN domain-containing protein" evidence="1">
    <location>
        <begin position="26"/>
        <end position="304"/>
    </location>
</feature>
<name>K9W0E8_9CYAN</name>
<keyword evidence="1" id="KW-0732">Signal</keyword>
<feature type="signal peptide" evidence="1">
    <location>
        <begin position="1"/>
        <end position="25"/>
    </location>
</feature>